<proteinExistence type="predicted"/>
<organism evidence="1">
    <name type="scientific">Solanum chacoense</name>
    <name type="common">Chaco potato</name>
    <dbReference type="NCBI Taxonomy" id="4108"/>
    <lineage>
        <taxon>Eukaryota</taxon>
        <taxon>Viridiplantae</taxon>
        <taxon>Streptophyta</taxon>
        <taxon>Embryophyta</taxon>
        <taxon>Tracheophyta</taxon>
        <taxon>Spermatophyta</taxon>
        <taxon>Magnoliopsida</taxon>
        <taxon>eudicotyledons</taxon>
        <taxon>Gunneridae</taxon>
        <taxon>Pentapetalae</taxon>
        <taxon>asterids</taxon>
        <taxon>lamiids</taxon>
        <taxon>Solanales</taxon>
        <taxon>Solanaceae</taxon>
        <taxon>Solanoideae</taxon>
        <taxon>Solaneae</taxon>
        <taxon>Solanum</taxon>
    </lineage>
</organism>
<protein>
    <submittedName>
        <fullName evidence="1">Putative ovule protein</fullName>
    </submittedName>
</protein>
<dbReference type="AlphaFoldDB" id="A0A0V0GDH1"/>
<dbReference type="EMBL" id="GEDG01042422">
    <property type="protein sequence ID" value="JAP06204.1"/>
    <property type="molecule type" value="Transcribed_RNA"/>
</dbReference>
<feature type="non-terminal residue" evidence="1">
    <location>
        <position position="1"/>
    </location>
</feature>
<sequence>ILHYLRYLMIIQGHTDNLCYSDSMFQKYTTFERSNTPISIFKVTKQHRRQPQLVTIIKESPRQS</sequence>
<accession>A0A0V0GDH1</accession>
<evidence type="ECO:0000313" key="1">
    <source>
        <dbReference type="EMBL" id="JAP06204.1"/>
    </source>
</evidence>
<reference evidence="1" key="1">
    <citation type="submission" date="2015-12" db="EMBL/GenBank/DDBJ databases">
        <title>Gene expression during late stages of embryo sac development: a critical building block for successful pollen-pistil interactions.</title>
        <authorList>
            <person name="Liu Y."/>
            <person name="Joly V."/>
            <person name="Sabar M."/>
            <person name="Matton D.P."/>
        </authorList>
    </citation>
    <scope>NUCLEOTIDE SEQUENCE</scope>
</reference>
<name>A0A0V0GDH1_SOLCH</name>